<organism evidence="7 8">
    <name type="scientific">Trichormus variabilis NIES-23</name>
    <dbReference type="NCBI Taxonomy" id="1973479"/>
    <lineage>
        <taxon>Bacteria</taxon>
        <taxon>Bacillati</taxon>
        <taxon>Cyanobacteriota</taxon>
        <taxon>Cyanophyceae</taxon>
        <taxon>Nostocales</taxon>
        <taxon>Nostocaceae</taxon>
        <taxon>Trichormus</taxon>
    </lineage>
</organism>
<keyword evidence="4 5" id="KW-0732">Signal</keyword>
<dbReference type="SUPFAM" id="SSF53807">
    <property type="entry name" value="Helical backbone' metal receptor"/>
    <property type="match status" value="1"/>
</dbReference>
<evidence type="ECO:0000313" key="7">
    <source>
        <dbReference type="EMBL" id="BAY68211.1"/>
    </source>
</evidence>
<feature type="signal peptide" evidence="5">
    <location>
        <begin position="1"/>
        <end position="26"/>
    </location>
</feature>
<accession>A0A1Z4KGW1</accession>
<evidence type="ECO:0000256" key="5">
    <source>
        <dbReference type="SAM" id="SignalP"/>
    </source>
</evidence>
<evidence type="ECO:0000256" key="1">
    <source>
        <dbReference type="ARBA" id="ARBA00004196"/>
    </source>
</evidence>
<feature type="domain" description="Fe/B12 periplasmic-binding" evidence="6">
    <location>
        <begin position="62"/>
        <end position="330"/>
    </location>
</feature>
<name>A0A1Z4KGW1_ANAVA</name>
<protein>
    <submittedName>
        <fullName evidence="7">Iron(III) dicitrate-binding periplasmic protein</fullName>
    </submittedName>
</protein>
<sequence length="330" mass="36522">MKTWFKYIKLLLLSVCTFLLVTGCNSNVSKLPSNQTTSNITTNCRVINHEAGKTQICGQPKKVVALSPPVLDMMLALGVQPAGYAEVDLLNSKVFDRPKEQIPYLGDRITSQPMNVGDRGNPSLESLLQLKPDLILGEASYNETEYQILNKIAPTILISHRDGITPAWQQTISIIAQALGREDKVPTVIAEYEQKLSQAKTAIAPIAQHQELLLLAFRGITLTSFTFGAETFAGGLLQDLGFKLVSPESTEYEVALEVLPKFKSDLIVIMPSGNNNIENAKRQWSQNPILQSISAHNTNRIYFIDYQLASRIRGPIAAELFVNQVRQLLS</sequence>
<dbReference type="InterPro" id="IPR002491">
    <property type="entry name" value="ABC_transptr_periplasmic_BD"/>
</dbReference>
<dbReference type="AlphaFoldDB" id="A0A1Z4KGW1"/>
<comment type="subcellular location">
    <subcellularLocation>
        <location evidence="1">Cell envelope</location>
    </subcellularLocation>
</comment>
<evidence type="ECO:0000313" key="8">
    <source>
        <dbReference type="Proteomes" id="UP000217507"/>
    </source>
</evidence>
<dbReference type="CDD" id="cd01146">
    <property type="entry name" value="FhuD"/>
    <property type="match status" value="1"/>
</dbReference>
<dbReference type="Proteomes" id="UP000217507">
    <property type="component" value="Chromosome"/>
</dbReference>
<comment type="similarity">
    <text evidence="2">Belongs to the bacterial solute-binding protein 8 family.</text>
</comment>
<proteinExistence type="inferred from homology"/>
<evidence type="ECO:0000256" key="2">
    <source>
        <dbReference type="ARBA" id="ARBA00008814"/>
    </source>
</evidence>
<feature type="chain" id="PRO_5011121430" evidence="5">
    <location>
        <begin position="27"/>
        <end position="330"/>
    </location>
</feature>
<dbReference type="EMBL" id="AP018216">
    <property type="protein sequence ID" value="BAY68211.1"/>
    <property type="molecule type" value="Genomic_DNA"/>
</dbReference>
<keyword evidence="3" id="KW-0813">Transport</keyword>
<dbReference type="PANTHER" id="PTHR30532:SF24">
    <property type="entry name" value="FERRIC ENTEROBACTIN-BINDING PERIPLASMIC PROTEIN FEPB"/>
    <property type="match status" value="1"/>
</dbReference>
<dbReference type="PANTHER" id="PTHR30532">
    <property type="entry name" value="IRON III DICITRATE-BINDING PERIPLASMIC PROTEIN"/>
    <property type="match status" value="1"/>
</dbReference>
<gene>
    <name evidence="7" type="ORF">NIES23_09950</name>
</gene>
<dbReference type="Pfam" id="PF01497">
    <property type="entry name" value="Peripla_BP_2"/>
    <property type="match status" value="1"/>
</dbReference>
<reference evidence="7 8" key="1">
    <citation type="submission" date="2017-06" db="EMBL/GenBank/DDBJ databases">
        <title>Genome sequencing of cyanobaciteial culture collection at National Institute for Environmental Studies (NIES).</title>
        <authorList>
            <person name="Hirose Y."/>
            <person name="Shimura Y."/>
            <person name="Fujisawa T."/>
            <person name="Nakamura Y."/>
            <person name="Kawachi M."/>
        </authorList>
    </citation>
    <scope>NUCLEOTIDE SEQUENCE [LARGE SCALE GENOMIC DNA]</scope>
    <source>
        <strain evidence="7 8">NIES-23</strain>
    </source>
</reference>
<evidence type="ECO:0000256" key="3">
    <source>
        <dbReference type="ARBA" id="ARBA00022448"/>
    </source>
</evidence>
<dbReference type="Gene3D" id="3.40.50.1980">
    <property type="entry name" value="Nitrogenase molybdenum iron protein domain"/>
    <property type="match status" value="2"/>
</dbReference>
<dbReference type="PROSITE" id="PS51257">
    <property type="entry name" value="PROKAR_LIPOPROTEIN"/>
    <property type="match status" value="1"/>
</dbReference>
<evidence type="ECO:0000259" key="6">
    <source>
        <dbReference type="PROSITE" id="PS50983"/>
    </source>
</evidence>
<dbReference type="GO" id="GO:1901678">
    <property type="term" value="P:iron coordination entity transport"/>
    <property type="evidence" value="ECO:0007669"/>
    <property type="project" value="UniProtKB-ARBA"/>
</dbReference>
<dbReference type="InterPro" id="IPR051313">
    <property type="entry name" value="Bact_iron-sidero_bind"/>
</dbReference>
<evidence type="ECO:0000256" key="4">
    <source>
        <dbReference type="ARBA" id="ARBA00022729"/>
    </source>
</evidence>
<dbReference type="GO" id="GO:0030288">
    <property type="term" value="C:outer membrane-bounded periplasmic space"/>
    <property type="evidence" value="ECO:0007669"/>
    <property type="project" value="TreeGrafter"/>
</dbReference>
<dbReference type="PROSITE" id="PS50983">
    <property type="entry name" value="FE_B12_PBP"/>
    <property type="match status" value="1"/>
</dbReference>